<dbReference type="Pfam" id="PF24842">
    <property type="entry name" value="UFD1_N2"/>
    <property type="match status" value="1"/>
</dbReference>
<organism evidence="2 3">
    <name type="scientific">Abeliophyllum distichum</name>
    <dbReference type="NCBI Taxonomy" id="126358"/>
    <lineage>
        <taxon>Eukaryota</taxon>
        <taxon>Viridiplantae</taxon>
        <taxon>Streptophyta</taxon>
        <taxon>Embryophyta</taxon>
        <taxon>Tracheophyta</taxon>
        <taxon>Spermatophyta</taxon>
        <taxon>Magnoliopsida</taxon>
        <taxon>eudicotyledons</taxon>
        <taxon>Gunneridae</taxon>
        <taxon>Pentapetalae</taxon>
        <taxon>asterids</taxon>
        <taxon>lamiids</taxon>
        <taxon>Lamiales</taxon>
        <taxon>Oleaceae</taxon>
        <taxon>Forsythieae</taxon>
        <taxon>Abeliophyllum</taxon>
    </lineage>
</organism>
<protein>
    <submittedName>
        <fullName evidence="2">Ubiquitin fusion degradation 1</fullName>
    </submittedName>
</protein>
<dbReference type="AlphaFoldDB" id="A0ABD1UPX1"/>
<evidence type="ECO:0000313" key="2">
    <source>
        <dbReference type="EMBL" id="KAL2527016.1"/>
    </source>
</evidence>
<sequence length="167" mass="19554">MVEIKHPSSKREIHETVASFDKIHPTLEPKRCFGKKNLRNFSCWSTGDTIMINHNDEKFFINILETKLGPAICLIGTDCEADFSTPLDYNEPEKPAKVEQNAPAQVQKKEIEERPVFRPFMGKGRRLDGEPIEIVKDDYLLLFCNYLKMIINHPWQPQEKRNNCFWF</sequence>
<accession>A0ABD1UPX1</accession>
<keyword evidence="3" id="KW-1185">Reference proteome</keyword>
<proteinExistence type="predicted"/>
<name>A0ABD1UPX1_9LAMI</name>
<dbReference type="InterPro" id="IPR004854">
    <property type="entry name" value="Ufd1-like"/>
</dbReference>
<evidence type="ECO:0000259" key="1">
    <source>
        <dbReference type="Pfam" id="PF24842"/>
    </source>
</evidence>
<evidence type="ECO:0000313" key="3">
    <source>
        <dbReference type="Proteomes" id="UP001604336"/>
    </source>
</evidence>
<dbReference type="EMBL" id="JBFOLK010000003">
    <property type="protein sequence ID" value="KAL2527016.1"/>
    <property type="molecule type" value="Genomic_DNA"/>
</dbReference>
<dbReference type="Gene3D" id="3.10.330.10">
    <property type="match status" value="1"/>
</dbReference>
<dbReference type="InterPro" id="IPR055418">
    <property type="entry name" value="UFD1_N2"/>
</dbReference>
<dbReference type="Proteomes" id="UP001604336">
    <property type="component" value="Unassembled WGS sequence"/>
</dbReference>
<reference evidence="3" key="1">
    <citation type="submission" date="2024-07" db="EMBL/GenBank/DDBJ databases">
        <title>Two chromosome-level genome assemblies of Korean endemic species Abeliophyllum distichum and Forsythia ovata (Oleaceae).</title>
        <authorList>
            <person name="Jang H."/>
        </authorList>
    </citation>
    <scope>NUCLEOTIDE SEQUENCE [LARGE SCALE GENOMIC DNA]</scope>
</reference>
<dbReference type="PANTHER" id="PTHR12555">
    <property type="entry name" value="UBIQUITIN FUSION DEGRADATON PROTEIN 1"/>
    <property type="match status" value="1"/>
</dbReference>
<feature type="domain" description="Ubiquitin fusion degradation protein UFD1 N-terminal subdomain 2" evidence="1">
    <location>
        <begin position="35"/>
        <end position="86"/>
    </location>
</feature>
<comment type="caution">
    <text evidence="2">The sequence shown here is derived from an EMBL/GenBank/DDBJ whole genome shotgun (WGS) entry which is preliminary data.</text>
</comment>
<gene>
    <name evidence="2" type="ORF">Adt_12070</name>
</gene>
<dbReference type="PANTHER" id="PTHR12555:SF13">
    <property type="entry name" value="UBIQUITIN RECOGNITION FACTOR IN ER-ASSOCIATED DEGRADATION PROTEIN 1"/>
    <property type="match status" value="1"/>
</dbReference>